<evidence type="ECO:0000313" key="1">
    <source>
        <dbReference type="EMBL" id="MFC7235576.1"/>
    </source>
</evidence>
<name>A0ABD5ZPR2_9EURY</name>
<reference evidence="1 2" key="1">
    <citation type="journal article" date="2019" name="Int. J. Syst. Evol. Microbiol.">
        <title>The Global Catalogue of Microorganisms (GCM) 10K type strain sequencing project: providing services to taxonomists for standard genome sequencing and annotation.</title>
        <authorList>
            <consortium name="The Broad Institute Genomics Platform"/>
            <consortium name="The Broad Institute Genome Sequencing Center for Infectious Disease"/>
            <person name="Wu L."/>
            <person name="Ma J."/>
        </authorList>
    </citation>
    <scope>NUCLEOTIDE SEQUENCE [LARGE SCALE GENOMIC DNA]</scope>
    <source>
        <strain evidence="1 2">DT85</strain>
    </source>
</reference>
<dbReference type="RefSeq" id="WP_276233713.1">
    <property type="nucleotide sequence ID" value="NZ_CP119802.1"/>
</dbReference>
<dbReference type="PANTHER" id="PTHR42200:SF2">
    <property type="entry name" value="ARCHAEAL FLAGELLA-RELATED PROTEIN F"/>
    <property type="match status" value="1"/>
</dbReference>
<organism evidence="1 2">
    <name type="scientific">Halosegnis marinus</name>
    <dbReference type="NCBI Taxonomy" id="3034023"/>
    <lineage>
        <taxon>Archaea</taxon>
        <taxon>Methanobacteriati</taxon>
        <taxon>Methanobacteriota</taxon>
        <taxon>Stenosarchaea group</taxon>
        <taxon>Halobacteria</taxon>
        <taxon>Halobacteriales</taxon>
        <taxon>Natronomonadaceae</taxon>
        <taxon>Halosegnis</taxon>
    </lineage>
</organism>
<comment type="caution">
    <text evidence="1">The sequence shown here is derived from an EMBL/GenBank/DDBJ whole genome shotgun (WGS) entry which is preliminary data.</text>
</comment>
<dbReference type="AlphaFoldDB" id="A0ABD5ZPR2"/>
<evidence type="ECO:0000313" key="2">
    <source>
        <dbReference type="Proteomes" id="UP001596398"/>
    </source>
</evidence>
<dbReference type="Proteomes" id="UP001596398">
    <property type="component" value="Unassembled WGS sequence"/>
</dbReference>
<keyword evidence="2" id="KW-1185">Reference proteome</keyword>
<proteinExistence type="predicted"/>
<dbReference type="PANTHER" id="PTHR42200">
    <property type="entry name" value="ARCHAEAL FLAGELLA-RELATED PROTEIN F-RELATED"/>
    <property type="match status" value="1"/>
</dbReference>
<protein>
    <submittedName>
        <fullName evidence="1">Fla cluster protein FlaF</fullName>
    </submittedName>
</protein>
<gene>
    <name evidence="1" type="ORF">ACFQJ4_09650</name>
</gene>
<accession>A0ABD5ZPR2</accession>
<sequence>MGFSVSGATAVVFIGLLVSAATLYPAVDRFTERRSDALSANDERALARQNTAVAITNTDSPTLTDDRLTVEIENTGANTLSVDAVDLLVDGEYVTPDETTVDGDAATDVWAPGETLVVNVDGLDGNRVKVTTGPGVAATAEVA</sequence>
<dbReference type="Pfam" id="PF01917">
    <property type="entry name" value="Flagellin_arch-type"/>
    <property type="match status" value="1"/>
</dbReference>
<dbReference type="EMBL" id="JBHTAP010000001">
    <property type="protein sequence ID" value="MFC7235576.1"/>
    <property type="molecule type" value="Genomic_DNA"/>
</dbReference>
<dbReference type="GeneID" id="79267272"/>
<dbReference type="InterPro" id="IPR002774">
    <property type="entry name" value="Flagellin_arc-type"/>
</dbReference>